<dbReference type="SUPFAM" id="SSF52980">
    <property type="entry name" value="Restriction endonuclease-like"/>
    <property type="match status" value="1"/>
</dbReference>
<sequence length="121" mass="14003">MAAHNDLGRKGEEIAKDYLGSKGYKVICRNWRRSQAEVDLIAEFGQRFIFIEVKTRTGTFFGEPETFVGAAKQRNMQFAAEKFIEIRDHQGEIRFDIISILFGSYGSYNLRHIEDAFWPGF</sequence>
<dbReference type="RefSeq" id="WP_160905436.1">
    <property type="nucleotide sequence ID" value="NZ_WVHS01000001.1"/>
</dbReference>
<dbReference type="InterPro" id="IPR003509">
    <property type="entry name" value="UPF0102_YraN-like"/>
</dbReference>
<dbReference type="InterPro" id="IPR011856">
    <property type="entry name" value="tRNA_endonuc-like_dom_sf"/>
</dbReference>
<comment type="caution">
    <text evidence="3">The sequence shown here is derived from an EMBL/GenBank/DDBJ whole genome shotgun (WGS) entry which is preliminary data.</text>
</comment>
<keyword evidence="4" id="KW-1185">Reference proteome</keyword>
<organism evidence="3 4">
    <name type="scientific">Hufsiella ginkgonis</name>
    <dbReference type="NCBI Taxonomy" id="2695274"/>
    <lineage>
        <taxon>Bacteria</taxon>
        <taxon>Pseudomonadati</taxon>
        <taxon>Bacteroidota</taxon>
        <taxon>Sphingobacteriia</taxon>
        <taxon>Sphingobacteriales</taxon>
        <taxon>Sphingobacteriaceae</taxon>
        <taxon>Hufsiella</taxon>
    </lineage>
</organism>
<dbReference type="GO" id="GO:0003676">
    <property type="term" value="F:nucleic acid binding"/>
    <property type="evidence" value="ECO:0007669"/>
    <property type="project" value="InterPro"/>
</dbReference>
<dbReference type="Gene3D" id="3.40.1350.10">
    <property type="match status" value="1"/>
</dbReference>
<dbReference type="Pfam" id="PF02021">
    <property type="entry name" value="UPF0102"/>
    <property type="match status" value="1"/>
</dbReference>
<dbReference type="HAMAP" id="MF_00048">
    <property type="entry name" value="UPF0102"/>
    <property type="match status" value="1"/>
</dbReference>
<reference evidence="3 4" key="1">
    <citation type="submission" date="2019-11" db="EMBL/GenBank/DDBJ databases">
        <title>Pedobacter sp. HMF7056 Genome sequencing and assembly.</title>
        <authorList>
            <person name="Kang H."/>
            <person name="Kim H."/>
            <person name="Joh K."/>
        </authorList>
    </citation>
    <scope>NUCLEOTIDE SEQUENCE [LARGE SCALE GENOMIC DNA]</scope>
    <source>
        <strain evidence="3 4">HMF7056</strain>
    </source>
</reference>
<dbReference type="PANTHER" id="PTHR34039:SF1">
    <property type="entry name" value="UPF0102 PROTEIN YRAN"/>
    <property type="match status" value="1"/>
</dbReference>
<evidence type="ECO:0000313" key="4">
    <source>
        <dbReference type="Proteomes" id="UP000451233"/>
    </source>
</evidence>
<dbReference type="GO" id="GO:0004519">
    <property type="term" value="F:endonuclease activity"/>
    <property type="evidence" value="ECO:0007669"/>
    <property type="project" value="UniProtKB-KW"/>
</dbReference>
<accession>A0A7K1XTW3</accession>
<comment type="similarity">
    <text evidence="1 2">Belongs to the UPF0102 family.</text>
</comment>
<keyword evidence="3" id="KW-0255">Endonuclease</keyword>
<gene>
    <name evidence="3" type="ORF">GS398_04070</name>
</gene>
<evidence type="ECO:0000313" key="3">
    <source>
        <dbReference type="EMBL" id="MXV14463.1"/>
    </source>
</evidence>
<evidence type="ECO:0000256" key="1">
    <source>
        <dbReference type="ARBA" id="ARBA00006738"/>
    </source>
</evidence>
<dbReference type="CDD" id="cd20736">
    <property type="entry name" value="PoNe_Nuclease"/>
    <property type="match status" value="1"/>
</dbReference>
<keyword evidence="3" id="KW-0540">Nuclease</keyword>
<name>A0A7K1XTW3_9SPHI</name>
<dbReference type="PANTHER" id="PTHR34039">
    <property type="entry name" value="UPF0102 PROTEIN YRAN"/>
    <property type="match status" value="1"/>
</dbReference>
<dbReference type="EMBL" id="WVHS01000001">
    <property type="protein sequence ID" value="MXV14463.1"/>
    <property type="molecule type" value="Genomic_DNA"/>
</dbReference>
<dbReference type="AlphaFoldDB" id="A0A7K1XTW3"/>
<protein>
    <recommendedName>
        <fullName evidence="2">UPF0102 protein GS398_04070</fullName>
    </recommendedName>
</protein>
<dbReference type="InterPro" id="IPR011335">
    <property type="entry name" value="Restrct_endonuc-II-like"/>
</dbReference>
<proteinExistence type="inferred from homology"/>
<keyword evidence="3" id="KW-0378">Hydrolase</keyword>
<evidence type="ECO:0000256" key="2">
    <source>
        <dbReference type="HAMAP-Rule" id="MF_00048"/>
    </source>
</evidence>
<dbReference type="Proteomes" id="UP000451233">
    <property type="component" value="Unassembled WGS sequence"/>
</dbReference>